<dbReference type="STRING" id="1616788.AR543_08830"/>
<dbReference type="KEGG" id="pbv:AR543_08830"/>
<evidence type="ECO:0008006" key="3">
    <source>
        <dbReference type="Google" id="ProtNLM"/>
    </source>
</evidence>
<dbReference type="InterPro" id="IPR025335">
    <property type="entry name" value="DUF4241"/>
</dbReference>
<gene>
    <name evidence="1" type="ORF">AR543_08830</name>
</gene>
<evidence type="ECO:0000313" key="1">
    <source>
        <dbReference type="EMBL" id="ANF96091.1"/>
    </source>
</evidence>
<protein>
    <recommendedName>
        <fullName evidence="3">DUF4241 domain-containing protein</fullName>
    </recommendedName>
</protein>
<evidence type="ECO:0000313" key="2">
    <source>
        <dbReference type="Proteomes" id="UP000078148"/>
    </source>
</evidence>
<name>A0A172ZEK8_9BACL</name>
<accession>A0A172ZEK8</accession>
<keyword evidence="2" id="KW-1185">Reference proteome</keyword>
<reference evidence="2" key="1">
    <citation type="submission" date="2015-10" db="EMBL/GenBank/DDBJ databases">
        <title>Genome of Paenibacillus bovis sp. nov.</title>
        <authorList>
            <person name="Wu Z."/>
            <person name="Gao C."/>
            <person name="Liu Z."/>
            <person name="Zheng H."/>
        </authorList>
    </citation>
    <scope>NUCLEOTIDE SEQUENCE [LARGE SCALE GENOMIC DNA]</scope>
    <source>
        <strain evidence="2">BD3526</strain>
    </source>
</reference>
<dbReference type="EMBL" id="CP013023">
    <property type="protein sequence ID" value="ANF96091.1"/>
    <property type="molecule type" value="Genomic_DNA"/>
</dbReference>
<dbReference type="RefSeq" id="WP_060533640.1">
    <property type="nucleotide sequence ID" value="NZ_CP013023.1"/>
</dbReference>
<sequence>MDKVMHESKVLEEVFGEGVHLEQVKFWRGQRRNLAFYTKSIGELRVTTGKIVADDPYSLIESTPFVQVFPKGSFPVELSIARITDPAVYKEGREDMVDERIAFVRVKFSDAPVARWAGAEREFSPEADPNNLYEQARWGYAVDSGTGSLLDAQAYQWLSAQQEMDNPEVAQELMDAWESAAIESFRPSRSWLVTELETGDNIALFSSGFGNGVYHSYIGYGEDGSPVQLVTDFNVYPD</sequence>
<dbReference type="AlphaFoldDB" id="A0A172ZEK8"/>
<proteinExistence type="predicted"/>
<dbReference type="OrthoDB" id="9789980at2"/>
<dbReference type="Pfam" id="PF14025">
    <property type="entry name" value="DUF4241"/>
    <property type="match status" value="1"/>
</dbReference>
<reference evidence="1 2" key="2">
    <citation type="journal article" date="2016" name="Int. J. Syst. Evol. Microbiol.">
        <title>Paenibacillus bovis sp. nov., isolated from raw yak (Bos grunniens) milk.</title>
        <authorList>
            <person name="Gao C."/>
            <person name="Han J."/>
            <person name="Liu Z."/>
            <person name="Xu X."/>
            <person name="Hang F."/>
            <person name="Wu Z."/>
        </authorList>
    </citation>
    <scope>NUCLEOTIDE SEQUENCE [LARGE SCALE GENOMIC DNA]</scope>
    <source>
        <strain evidence="1 2">BD3526</strain>
    </source>
</reference>
<organism evidence="1 2">
    <name type="scientific">Paenibacillus bovis</name>
    <dbReference type="NCBI Taxonomy" id="1616788"/>
    <lineage>
        <taxon>Bacteria</taxon>
        <taxon>Bacillati</taxon>
        <taxon>Bacillota</taxon>
        <taxon>Bacilli</taxon>
        <taxon>Bacillales</taxon>
        <taxon>Paenibacillaceae</taxon>
        <taxon>Paenibacillus</taxon>
    </lineage>
</organism>
<dbReference type="Proteomes" id="UP000078148">
    <property type="component" value="Chromosome"/>
</dbReference>